<evidence type="ECO:0000256" key="8">
    <source>
        <dbReference type="HAMAP-Rule" id="MF_00420"/>
    </source>
</evidence>
<feature type="binding site" evidence="8">
    <location>
        <position position="535"/>
    </location>
    <ligand>
        <name>Mg(2+)</name>
        <dbReference type="ChEBI" id="CHEBI:18420"/>
        <label>1</label>
    </ligand>
</feature>
<keyword evidence="5 8" id="KW-0658">Purine biosynthesis</keyword>
<dbReference type="CDD" id="cd02203">
    <property type="entry name" value="PurL_repeat1"/>
    <property type="match status" value="1"/>
</dbReference>
<protein>
    <recommendedName>
        <fullName evidence="8">Phosphoribosylformylglycinamidine synthase subunit PurL</fullName>
        <shortName evidence="8">FGAM synthase</shortName>
        <ecNumber evidence="8">6.3.5.3</ecNumber>
    </recommendedName>
    <alternativeName>
        <fullName evidence="8">Formylglycinamide ribonucleotide amidotransferase subunit II</fullName>
        <shortName evidence="8">FGAR amidotransferase II</shortName>
        <shortName evidence="8">FGAR-AT II</shortName>
    </alternativeName>
    <alternativeName>
        <fullName evidence="8">Glutamine amidotransferase PurL</fullName>
    </alternativeName>
    <alternativeName>
        <fullName evidence="8">Phosphoribosylformylglycinamidine synthase subunit II</fullName>
    </alternativeName>
</protein>
<dbReference type="InterPro" id="IPR036676">
    <property type="entry name" value="PurM-like_C_sf"/>
</dbReference>
<gene>
    <name evidence="8" type="primary">purL</name>
    <name evidence="12" type="ordered locus">Btus_0818</name>
</gene>
<feature type="binding site" evidence="8">
    <location>
        <begin position="97"/>
        <end position="100"/>
    </location>
    <ligand>
        <name>substrate</name>
    </ligand>
</feature>
<evidence type="ECO:0000256" key="4">
    <source>
        <dbReference type="ARBA" id="ARBA00022741"/>
    </source>
</evidence>
<keyword evidence="6 8" id="KW-0067">ATP-binding</keyword>
<evidence type="ECO:0000259" key="11">
    <source>
        <dbReference type="Pfam" id="PF18072"/>
    </source>
</evidence>
<dbReference type="SUPFAM" id="SSF56042">
    <property type="entry name" value="PurM C-terminal domain-like"/>
    <property type="match status" value="2"/>
</dbReference>
<comment type="pathway">
    <text evidence="8">Purine metabolism; IMP biosynthesis via de novo pathway; 5-amino-1-(5-phospho-D-ribosyl)imidazole from N(2)-formyl-N(1)-(5-phospho-D-ribosyl)glycinamide: step 1/2.</text>
</comment>
<dbReference type="EC" id="6.3.5.3" evidence="8"/>
<feature type="domain" description="PurM-like C-terminal" evidence="10">
    <location>
        <begin position="205"/>
        <end position="355"/>
    </location>
</feature>
<comment type="subcellular location">
    <subcellularLocation>
        <location evidence="8">Cytoplasm</location>
    </subcellularLocation>
</comment>
<dbReference type="InterPro" id="IPR036921">
    <property type="entry name" value="PurM-like_N_sf"/>
</dbReference>
<sequence length="803" mass="84919">MSKDPTAQQIEAEALYRDLGMTDAEYRRAAELLGRRPNWVELGLFSVMWSEHCSYKSSRRVLRRFPTEGPQVLQGPGENAGVVDIGDGLAVAFKMESHNHPSAIEPYQGAATGVGGIIRDIFTMGARPIALLDSLRFGPPDDPRQRYLLREVVAGIAGYGNAIGIPTVGGEVKFAESYRENPLVNAMCAGLMRHEDLARGTASGVGNPVMVVGAKTGRDGIHGATFASAEDPLEKERSAVQVGDPFMEKLLVEACLELIATGGVVGIQDMGAAGLTSSSAEMASRAGSGLDIDVALVPRRETGMTPYEVMLSESQERMLVVMERGKEGVAEQIFRKWGLEATVIGRVTDDGMLRIREEGRVVAEVPVPALVDEAPVYVRPAREPEEMAGLRAWRWEDLPRPERLDEVLLTLVGSPDLADKEWVWRQYDHMVQASTAVRPGADAAVIWIRGTRKGVALCTDGQGRYVRLNPLVGGMHAVAEAARNLVCVGARPLAITDCLNFGNPEKPEVFYQFEQAVEGMSQACEVLKTPVVSGNVSFYNESKGVDIDPTPIVGAVGLVEDIDQICTPAWRAGLTVVLLGPGAPAPGMEGAWLGGSEYLLRVHRRLAGDAPPLDLEMERRVQRVCLDAIGQGLAAAAHDVSEGGLAVALAEMAMAGGVGAEIDLGSLSGGPGAGAEVKAPGAGGGQDARGQFWGAGGEQVAGSDSQGEIRPPVRADVLLFGEAGSRIVLGVEPEKVEAVKALAARAGVPLAVLGTTGGDRLVIRVADGAGEERLDVAVARLSEVWKGAIPWALAENRGAASSV</sequence>
<feature type="binding site" evidence="8">
    <location>
        <position position="537"/>
    </location>
    <ligand>
        <name>substrate</name>
    </ligand>
</feature>
<name>D5WVG1_KYRT2</name>
<dbReference type="Pfam" id="PF18072">
    <property type="entry name" value="FGAR-AT_linker"/>
    <property type="match status" value="1"/>
</dbReference>
<keyword evidence="13" id="KW-1185">Reference proteome</keyword>
<dbReference type="EMBL" id="CP002017">
    <property type="protein sequence ID" value="ADG05571.1"/>
    <property type="molecule type" value="Genomic_DNA"/>
</dbReference>
<evidence type="ECO:0000313" key="13">
    <source>
        <dbReference type="Proteomes" id="UP000002368"/>
    </source>
</evidence>
<dbReference type="Pfam" id="PF00586">
    <property type="entry name" value="AIRS"/>
    <property type="match status" value="2"/>
</dbReference>
<feature type="binding site" evidence="8">
    <location>
        <position position="241"/>
    </location>
    <ligand>
        <name>substrate</name>
    </ligand>
</feature>
<dbReference type="Pfam" id="PF02769">
    <property type="entry name" value="AIRS_C"/>
    <property type="match status" value="2"/>
</dbReference>
<feature type="binding site" evidence="8">
    <location>
        <begin position="313"/>
        <end position="315"/>
    </location>
    <ligand>
        <name>substrate</name>
    </ligand>
</feature>
<dbReference type="SUPFAM" id="SSF55326">
    <property type="entry name" value="PurM N-terminal domain-like"/>
    <property type="match status" value="2"/>
</dbReference>
<dbReference type="GO" id="GO:0005524">
    <property type="term" value="F:ATP binding"/>
    <property type="evidence" value="ECO:0007669"/>
    <property type="project" value="UniProtKB-UniRule"/>
</dbReference>
<dbReference type="NCBIfam" id="NF002290">
    <property type="entry name" value="PRK01213.1"/>
    <property type="match status" value="1"/>
</dbReference>
<dbReference type="Gene3D" id="3.30.1330.10">
    <property type="entry name" value="PurM-like, N-terminal domain"/>
    <property type="match status" value="2"/>
</dbReference>
<feature type="domain" description="PurM-like N-terminal" evidence="9">
    <location>
        <begin position="77"/>
        <end position="192"/>
    </location>
</feature>
<dbReference type="PIRSF" id="PIRSF001587">
    <property type="entry name" value="FGAM_synthase_II"/>
    <property type="match status" value="1"/>
</dbReference>
<keyword evidence="1 8" id="KW-0963">Cytoplasm</keyword>
<organism evidence="12 13">
    <name type="scientific">Kyrpidia tusciae (strain DSM 2912 / NBRC 15312 / T2)</name>
    <name type="common">Bacillus tusciae</name>
    <dbReference type="NCBI Taxonomy" id="562970"/>
    <lineage>
        <taxon>Bacteria</taxon>
        <taxon>Bacillati</taxon>
        <taxon>Bacillota</taxon>
        <taxon>Bacilli</taxon>
        <taxon>Bacillales</taxon>
        <taxon>Alicyclobacillaceae</taxon>
        <taxon>Kyrpidia</taxon>
    </lineage>
</organism>
<feature type="binding site" evidence="8">
    <location>
        <position position="94"/>
    </location>
    <ligand>
        <name>ATP</name>
        <dbReference type="ChEBI" id="CHEBI:30616"/>
    </ligand>
</feature>
<dbReference type="KEGG" id="bts:Btus_0818"/>
<dbReference type="HOGENOM" id="CLU_003100_0_1_9"/>
<dbReference type="InterPro" id="IPR010918">
    <property type="entry name" value="PurM-like_C_dom"/>
</dbReference>
<comment type="subunit">
    <text evidence="8">Monomer. Part of the FGAM synthase complex composed of 1 PurL, 1 PurQ and 2 PurS subunits.</text>
</comment>
<feature type="domain" description="PurM-like C-terminal" evidence="10">
    <location>
        <begin position="571"/>
        <end position="761"/>
    </location>
</feature>
<keyword evidence="2 8" id="KW-0436">Ligase</keyword>
<keyword evidence="7 8" id="KW-0460">Magnesium</keyword>
<dbReference type="UniPathway" id="UPA00074">
    <property type="reaction ID" value="UER00128"/>
</dbReference>
<reference evidence="12 13" key="1">
    <citation type="journal article" date="2011" name="Stand. Genomic Sci.">
        <title>Complete genome sequence of the thermophilic, hydrogen-oxidizing Bacillus tusciae type strain (T2) and reclassification in the new genus, Kyrpidia gen. nov. as Kyrpidia tusciae comb. nov. and emendation of the family Alicyclobacillaceae da Costa and Rainey, 2010.</title>
        <authorList>
            <person name="Klenk H.P."/>
            <person name="Lapidus A."/>
            <person name="Chertkov O."/>
            <person name="Copeland A."/>
            <person name="Del Rio T.G."/>
            <person name="Nolan M."/>
            <person name="Lucas S."/>
            <person name="Chen F."/>
            <person name="Tice H."/>
            <person name="Cheng J.F."/>
            <person name="Han C."/>
            <person name="Bruce D."/>
            <person name="Goodwin L."/>
            <person name="Pitluck S."/>
            <person name="Pati A."/>
            <person name="Ivanova N."/>
            <person name="Mavromatis K."/>
            <person name="Daum C."/>
            <person name="Chen A."/>
            <person name="Palaniappan K."/>
            <person name="Chang Y.J."/>
            <person name="Land M."/>
            <person name="Hauser L."/>
            <person name="Jeffries C.D."/>
            <person name="Detter J.C."/>
            <person name="Rohde M."/>
            <person name="Abt B."/>
            <person name="Pukall R."/>
            <person name="Goker M."/>
            <person name="Bristow J."/>
            <person name="Markowitz V."/>
            <person name="Hugenholtz P."/>
            <person name="Eisen J.A."/>
        </authorList>
    </citation>
    <scope>NUCLEOTIDE SEQUENCE [LARGE SCALE GENOMIC DNA]</scope>
    <source>
        <strain evidence="12 13">DSM 2912</strain>
    </source>
</reference>
<evidence type="ECO:0000256" key="2">
    <source>
        <dbReference type="ARBA" id="ARBA00022598"/>
    </source>
</evidence>
<feature type="binding site" evidence="8">
    <location>
        <position position="269"/>
    </location>
    <ligand>
        <name>Mg(2+)</name>
        <dbReference type="ChEBI" id="CHEBI:18420"/>
        <label>2</label>
    </ligand>
</feature>
<dbReference type="GO" id="GO:0004642">
    <property type="term" value="F:phosphoribosylformylglycinamidine synthase activity"/>
    <property type="evidence" value="ECO:0007669"/>
    <property type="project" value="UniProtKB-UniRule"/>
</dbReference>
<evidence type="ECO:0000256" key="3">
    <source>
        <dbReference type="ARBA" id="ARBA00022723"/>
    </source>
</evidence>
<comment type="caution">
    <text evidence="8">Lacks conserved residue(s) required for the propagation of feature annotation.</text>
</comment>
<dbReference type="InterPro" id="IPR041609">
    <property type="entry name" value="PurL_linker"/>
</dbReference>
<dbReference type="Gene3D" id="3.90.650.10">
    <property type="entry name" value="PurM-like C-terminal domain"/>
    <property type="match status" value="2"/>
</dbReference>
<evidence type="ECO:0000256" key="6">
    <source>
        <dbReference type="ARBA" id="ARBA00022840"/>
    </source>
</evidence>
<evidence type="ECO:0000259" key="9">
    <source>
        <dbReference type="Pfam" id="PF00586"/>
    </source>
</evidence>
<feature type="binding site" evidence="8">
    <location>
        <position position="96"/>
    </location>
    <ligand>
        <name>Mg(2+)</name>
        <dbReference type="ChEBI" id="CHEBI:18420"/>
        <label>1</label>
    </ligand>
</feature>
<accession>D5WVG1</accession>
<feature type="active site" description="Proton acceptor" evidence="8">
    <location>
        <position position="98"/>
    </location>
</feature>
<dbReference type="RefSeq" id="WP_013074863.1">
    <property type="nucleotide sequence ID" value="NC_014098.1"/>
</dbReference>
<evidence type="ECO:0000256" key="7">
    <source>
        <dbReference type="ARBA" id="ARBA00022842"/>
    </source>
</evidence>
<dbReference type="eggNOG" id="COG0046">
    <property type="taxonomic scope" value="Bacteria"/>
</dbReference>
<comment type="catalytic activity">
    <reaction evidence="8">
        <text>N(2)-formyl-N(1)-(5-phospho-beta-D-ribosyl)glycinamide + L-glutamine + ATP + H2O = 2-formamido-N(1)-(5-O-phospho-beta-D-ribosyl)acetamidine + L-glutamate + ADP + phosphate + H(+)</text>
        <dbReference type="Rhea" id="RHEA:17129"/>
        <dbReference type="ChEBI" id="CHEBI:15377"/>
        <dbReference type="ChEBI" id="CHEBI:15378"/>
        <dbReference type="ChEBI" id="CHEBI:29985"/>
        <dbReference type="ChEBI" id="CHEBI:30616"/>
        <dbReference type="ChEBI" id="CHEBI:43474"/>
        <dbReference type="ChEBI" id="CHEBI:58359"/>
        <dbReference type="ChEBI" id="CHEBI:147286"/>
        <dbReference type="ChEBI" id="CHEBI:147287"/>
        <dbReference type="ChEBI" id="CHEBI:456216"/>
        <dbReference type="EC" id="6.3.5.3"/>
    </reaction>
</comment>
<dbReference type="NCBIfam" id="TIGR01736">
    <property type="entry name" value="FGAM_synth_II"/>
    <property type="match status" value="1"/>
</dbReference>
<feature type="binding site" evidence="8">
    <location>
        <position position="55"/>
    </location>
    <ligand>
        <name>ATP</name>
        <dbReference type="ChEBI" id="CHEBI:30616"/>
    </ligand>
</feature>
<keyword evidence="3 8" id="KW-0479">Metal-binding</keyword>
<feature type="binding site" evidence="8">
    <location>
        <position position="534"/>
    </location>
    <ligand>
        <name>ATP</name>
        <dbReference type="ChEBI" id="CHEBI:30616"/>
    </ligand>
</feature>
<feature type="binding site" evidence="8">
    <location>
        <position position="120"/>
    </location>
    <ligand>
        <name>Mg(2+)</name>
        <dbReference type="ChEBI" id="CHEBI:18420"/>
        <label>2</label>
    </ligand>
</feature>
<dbReference type="InterPro" id="IPR016188">
    <property type="entry name" value="PurM-like_N"/>
</dbReference>
<dbReference type="InterPro" id="IPR010074">
    <property type="entry name" value="PRibForGlyAmidine_synth_PurL"/>
</dbReference>
<dbReference type="GO" id="GO:0006189">
    <property type="term" value="P:'de novo' IMP biosynthetic process"/>
    <property type="evidence" value="ECO:0007669"/>
    <property type="project" value="UniProtKB-UniRule"/>
</dbReference>
<comment type="similarity">
    <text evidence="8">Belongs to the FGAMS family.</text>
</comment>
<dbReference type="CDD" id="cd02204">
    <property type="entry name" value="PurL_repeat2"/>
    <property type="match status" value="1"/>
</dbReference>
<feature type="binding site" evidence="8">
    <location>
        <position position="119"/>
    </location>
    <ligand>
        <name>substrate</name>
    </ligand>
</feature>
<dbReference type="PANTHER" id="PTHR43555:SF1">
    <property type="entry name" value="PHOSPHORIBOSYLFORMYLGLYCINAMIDINE SYNTHASE SUBUNIT PURL"/>
    <property type="match status" value="1"/>
</dbReference>
<evidence type="ECO:0000256" key="1">
    <source>
        <dbReference type="ARBA" id="ARBA00022490"/>
    </source>
</evidence>
<dbReference type="FunFam" id="3.30.1330.10:FF:000004">
    <property type="entry name" value="Phosphoribosylformylglycinamidine synthase subunit PurL"/>
    <property type="match status" value="1"/>
</dbReference>
<dbReference type="PANTHER" id="PTHR43555">
    <property type="entry name" value="PHOSPHORIBOSYLFORMYLGLYCINAMIDINE SYNTHASE SUBUNIT PURL"/>
    <property type="match status" value="1"/>
</dbReference>
<feature type="binding site" evidence="8">
    <location>
        <position position="497"/>
    </location>
    <ligand>
        <name>ATP</name>
        <dbReference type="ChEBI" id="CHEBI:30616"/>
    </ligand>
</feature>
<feature type="domain" description="Phosphoribosylformylglycinamidine synthase linker" evidence="11">
    <location>
        <begin position="10"/>
        <end position="56"/>
    </location>
</feature>
<dbReference type="HAMAP" id="MF_00420">
    <property type="entry name" value="PurL_2"/>
    <property type="match status" value="1"/>
</dbReference>
<feature type="active site" evidence="8">
    <location>
        <position position="52"/>
    </location>
</feature>
<comment type="function">
    <text evidence="8">Part of the phosphoribosylformylglycinamidine synthase complex involved in the purines biosynthetic pathway. Catalyzes the ATP-dependent conversion of formylglycinamide ribonucleotide (FGAR) and glutamine to yield formylglycinamidine ribonucleotide (FGAM) and glutamate. The FGAM synthase complex is composed of three subunits. PurQ produces an ammonia molecule by converting glutamine to glutamate. PurL transfers the ammonia molecule to FGAR to form FGAM in an ATP-dependent manner. PurS interacts with PurQ and PurL and is thought to assist in the transfer of the ammonia molecule from PurQ to PurL.</text>
</comment>
<evidence type="ECO:0000313" key="12">
    <source>
        <dbReference type="EMBL" id="ADG05571.1"/>
    </source>
</evidence>
<dbReference type="AlphaFoldDB" id="D5WVG1"/>
<dbReference type="GO" id="GO:0000287">
    <property type="term" value="F:magnesium ion binding"/>
    <property type="evidence" value="ECO:0007669"/>
    <property type="project" value="UniProtKB-UniRule"/>
</dbReference>
<proteinExistence type="inferred from homology"/>
<dbReference type="STRING" id="562970.Btus_0818"/>
<evidence type="ECO:0000259" key="10">
    <source>
        <dbReference type="Pfam" id="PF02769"/>
    </source>
</evidence>
<dbReference type="Proteomes" id="UP000002368">
    <property type="component" value="Chromosome"/>
</dbReference>
<evidence type="ECO:0000256" key="5">
    <source>
        <dbReference type="ARBA" id="ARBA00022755"/>
    </source>
</evidence>
<keyword evidence="4 8" id="KW-0547">Nucleotide-binding</keyword>
<feature type="domain" description="PurM-like N-terminal" evidence="9">
    <location>
        <begin position="440"/>
        <end position="559"/>
    </location>
</feature>
<dbReference type="GO" id="GO:0005737">
    <property type="term" value="C:cytoplasm"/>
    <property type="evidence" value="ECO:0007669"/>
    <property type="project" value="UniProtKB-SubCell"/>
</dbReference>